<dbReference type="AlphaFoldDB" id="A0A1I5UQJ0"/>
<dbReference type="Pfam" id="PF10800">
    <property type="entry name" value="DUF2528"/>
    <property type="match status" value="1"/>
</dbReference>
<protein>
    <submittedName>
        <fullName evidence="2">Uncharacterized protein</fullName>
    </submittedName>
</protein>
<dbReference type="Proteomes" id="UP000182025">
    <property type="component" value="Unassembled WGS sequence"/>
</dbReference>
<keyword evidence="3" id="KW-1185">Reference proteome</keyword>
<sequence length="130" mass="14691">MANLQKFTLSDDWKDWSITLEVDLDILTTERATEINEFWSSHDDRLSDADGDVIRALVKLAAERFVFAFLEIGGAFVEKDGWNAGHWTKRSLHEEEGWGGSEEGNPFGWCGIRLVDADVQVDLDLEFKGA</sequence>
<reference evidence="2" key="2">
    <citation type="submission" date="2016-10" db="EMBL/GenBank/DDBJ databases">
        <authorList>
            <person name="de Groot N.N."/>
        </authorList>
    </citation>
    <scope>NUCLEOTIDE SEQUENCE [LARGE SCALE GENOMIC DNA]</scope>
    <source>
        <strain evidence="2">JCM 15604</strain>
    </source>
</reference>
<evidence type="ECO:0000313" key="3">
    <source>
        <dbReference type="Proteomes" id="UP000182025"/>
    </source>
</evidence>
<reference evidence="3" key="1">
    <citation type="submission" date="2016-10" db="EMBL/GenBank/DDBJ databases">
        <authorList>
            <person name="Varghese N."/>
            <person name="Submissions S."/>
        </authorList>
    </citation>
    <scope>NUCLEOTIDE SEQUENCE [LARGE SCALE GENOMIC DNA]</scope>
    <source>
        <strain evidence="3">JCM 15604</strain>
    </source>
</reference>
<dbReference type="InterPro" id="IPR024252">
    <property type="entry name" value="DUF2528"/>
</dbReference>
<proteinExistence type="predicted"/>
<evidence type="ECO:0000313" key="1">
    <source>
        <dbReference type="EMBL" id="SFP03868.1"/>
    </source>
</evidence>
<dbReference type="EMBL" id="FOXK01000006">
    <property type="protein sequence ID" value="SFP97574.1"/>
    <property type="molecule type" value="Genomic_DNA"/>
</dbReference>
<dbReference type="OrthoDB" id="7010964at2"/>
<gene>
    <name evidence="1" type="ORF">SAMN05216177_1011</name>
    <name evidence="2" type="ORF">SAMN05216177_106375</name>
</gene>
<evidence type="ECO:0000313" key="2">
    <source>
        <dbReference type="EMBL" id="SFP97574.1"/>
    </source>
</evidence>
<dbReference type="RefSeq" id="WP_099481847.1">
    <property type="nucleotide sequence ID" value="NZ_FOXK01000001.1"/>
</dbReference>
<name>A0A1I5UQJ0_9GAMM</name>
<accession>A0A1I5UQJ0</accession>
<organism evidence="2 3">
    <name type="scientific">Ectopseudomonas toyotomiensis</name>
    <dbReference type="NCBI Taxonomy" id="554344"/>
    <lineage>
        <taxon>Bacteria</taxon>
        <taxon>Pseudomonadati</taxon>
        <taxon>Pseudomonadota</taxon>
        <taxon>Gammaproteobacteria</taxon>
        <taxon>Pseudomonadales</taxon>
        <taxon>Pseudomonadaceae</taxon>
        <taxon>Ectopseudomonas</taxon>
    </lineage>
</organism>
<dbReference type="EMBL" id="FOXK01000001">
    <property type="protein sequence ID" value="SFP03868.1"/>
    <property type="molecule type" value="Genomic_DNA"/>
</dbReference>